<keyword evidence="6 8" id="KW-1133">Transmembrane helix</keyword>
<accession>A0A921LSZ7</accession>
<organism evidence="9 10">
    <name type="scientific">Enorma phocaeensis</name>
    <dbReference type="NCBI Taxonomy" id="1871019"/>
    <lineage>
        <taxon>Bacteria</taxon>
        <taxon>Bacillati</taxon>
        <taxon>Actinomycetota</taxon>
        <taxon>Coriobacteriia</taxon>
        <taxon>Coriobacteriales</taxon>
        <taxon>Coriobacteriaceae</taxon>
        <taxon>Enorma</taxon>
    </lineage>
</organism>
<feature type="transmembrane region" description="Helical" evidence="8">
    <location>
        <begin position="225"/>
        <end position="242"/>
    </location>
</feature>
<evidence type="ECO:0000256" key="8">
    <source>
        <dbReference type="RuleBase" id="RU363041"/>
    </source>
</evidence>
<reference evidence="9" key="1">
    <citation type="journal article" date="2021" name="PeerJ">
        <title>Extensive microbial diversity within the chicken gut microbiome revealed by metagenomics and culture.</title>
        <authorList>
            <person name="Gilroy R."/>
            <person name="Ravi A."/>
            <person name="Getino M."/>
            <person name="Pursley I."/>
            <person name="Horton D.L."/>
            <person name="Alikhan N.F."/>
            <person name="Baker D."/>
            <person name="Gharbi K."/>
            <person name="Hall N."/>
            <person name="Watson M."/>
            <person name="Adriaenssens E.M."/>
            <person name="Foster-Nyarko E."/>
            <person name="Jarju S."/>
            <person name="Secka A."/>
            <person name="Antonio M."/>
            <person name="Oren A."/>
            <person name="Chaudhuri R.R."/>
            <person name="La Ragione R."/>
            <person name="Hildebrand F."/>
            <person name="Pallen M.J."/>
        </authorList>
    </citation>
    <scope>NUCLEOTIDE SEQUENCE</scope>
    <source>
        <strain evidence="9">ChiHjej13B12-9602</strain>
    </source>
</reference>
<evidence type="ECO:0000256" key="2">
    <source>
        <dbReference type="ARBA" id="ARBA00009142"/>
    </source>
</evidence>
<evidence type="ECO:0000256" key="3">
    <source>
        <dbReference type="ARBA" id="ARBA00022448"/>
    </source>
</evidence>
<evidence type="ECO:0000313" key="10">
    <source>
        <dbReference type="Proteomes" id="UP000753256"/>
    </source>
</evidence>
<dbReference type="Proteomes" id="UP000753256">
    <property type="component" value="Unassembled WGS sequence"/>
</dbReference>
<evidence type="ECO:0000256" key="4">
    <source>
        <dbReference type="ARBA" id="ARBA00022475"/>
    </source>
</evidence>
<comment type="caution">
    <text evidence="9">The sequence shown here is derived from an EMBL/GenBank/DDBJ whole genome shotgun (WGS) entry which is preliminary data.</text>
</comment>
<comment type="subcellular location">
    <subcellularLocation>
        <location evidence="1 8">Cell membrane</location>
        <topology evidence="1 8">Multi-pass membrane protein</topology>
    </subcellularLocation>
</comment>
<dbReference type="PANTHER" id="PTHR30269:SF37">
    <property type="entry name" value="MEMBRANE TRANSPORTER PROTEIN"/>
    <property type="match status" value="1"/>
</dbReference>
<feature type="transmembrane region" description="Helical" evidence="8">
    <location>
        <begin position="37"/>
        <end position="58"/>
    </location>
</feature>
<gene>
    <name evidence="9" type="ORF">K8V70_02900</name>
</gene>
<evidence type="ECO:0000256" key="7">
    <source>
        <dbReference type="ARBA" id="ARBA00023136"/>
    </source>
</evidence>
<dbReference type="Pfam" id="PF01925">
    <property type="entry name" value="TauE"/>
    <property type="match status" value="1"/>
</dbReference>
<dbReference type="InterPro" id="IPR052017">
    <property type="entry name" value="TSUP"/>
</dbReference>
<keyword evidence="7 8" id="KW-0472">Membrane</keyword>
<dbReference type="RefSeq" id="WP_180965803.1">
    <property type="nucleotide sequence ID" value="NZ_DYUZ01000011.1"/>
</dbReference>
<protein>
    <recommendedName>
        <fullName evidence="8">Probable membrane transporter protein</fullName>
    </recommendedName>
</protein>
<dbReference type="AlphaFoldDB" id="A0A921LSZ7"/>
<evidence type="ECO:0000256" key="5">
    <source>
        <dbReference type="ARBA" id="ARBA00022692"/>
    </source>
</evidence>
<keyword evidence="3" id="KW-0813">Transport</keyword>
<feature type="transmembrane region" description="Helical" evidence="8">
    <location>
        <begin position="166"/>
        <end position="185"/>
    </location>
</feature>
<feature type="transmembrane region" description="Helical" evidence="8">
    <location>
        <begin position="70"/>
        <end position="89"/>
    </location>
</feature>
<keyword evidence="5 8" id="KW-0812">Transmembrane</keyword>
<comment type="similarity">
    <text evidence="2 8">Belongs to the 4-toluene sulfonate uptake permease (TSUP) (TC 2.A.102) family.</text>
</comment>
<name>A0A921LSZ7_9ACTN</name>
<dbReference type="PANTHER" id="PTHR30269">
    <property type="entry name" value="TRANSMEMBRANE PROTEIN YFCA"/>
    <property type="match status" value="1"/>
</dbReference>
<sequence>MEYAVVALAAFLGGVLQGVTGFGAGLVLMMALPMLYTVPSAAAVSGIIFLVLSIAMTVQYRESLQPKQIVLPLICYMVLSGSSAYFATVATDQVLIKRAFGFFLILLSIYYLFLHERFGERHMGKAAGALCVVVSGLCDGLFGIGGPLLVVYFLDRFETREARLGSLQLFFSINAVYTTVVRAVAGAFPPNALGIIMLGSASIGVGLVAANAIQSKIDDELLRKITYMLIGACGVLQLFNGLL</sequence>
<evidence type="ECO:0000313" key="9">
    <source>
        <dbReference type="EMBL" id="HJG36799.1"/>
    </source>
</evidence>
<proteinExistence type="inferred from homology"/>
<dbReference type="EMBL" id="DYUZ01000011">
    <property type="protein sequence ID" value="HJG36799.1"/>
    <property type="molecule type" value="Genomic_DNA"/>
</dbReference>
<dbReference type="GO" id="GO:0005886">
    <property type="term" value="C:plasma membrane"/>
    <property type="evidence" value="ECO:0007669"/>
    <property type="project" value="UniProtKB-SubCell"/>
</dbReference>
<evidence type="ECO:0000256" key="6">
    <source>
        <dbReference type="ARBA" id="ARBA00022989"/>
    </source>
</evidence>
<feature type="transmembrane region" description="Helical" evidence="8">
    <location>
        <begin position="126"/>
        <end position="154"/>
    </location>
</feature>
<evidence type="ECO:0000256" key="1">
    <source>
        <dbReference type="ARBA" id="ARBA00004651"/>
    </source>
</evidence>
<dbReference type="InterPro" id="IPR002781">
    <property type="entry name" value="TM_pro_TauE-like"/>
</dbReference>
<reference evidence="9" key="2">
    <citation type="submission" date="2021-09" db="EMBL/GenBank/DDBJ databases">
        <authorList>
            <person name="Gilroy R."/>
        </authorList>
    </citation>
    <scope>NUCLEOTIDE SEQUENCE</scope>
    <source>
        <strain evidence="9">ChiHjej13B12-9602</strain>
    </source>
</reference>
<feature type="transmembrane region" description="Helical" evidence="8">
    <location>
        <begin position="192"/>
        <end position="213"/>
    </location>
</feature>
<keyword evidence="4 8" id="KW-1003">Cell membrane</keyword>
<feature type="transmembrane region" description="Helical" evidence="8">
    <location>
        <begin position="95"/>
        <end position="114"/>
    </location>
</feature>